<organism evidence="1">
    <name type="scientific">Siphoviridae sp. ct7yc1</name>
    <dbReference type="NCBI Taxonomy" id="2827788"/>
    <lineage>
        <taxon>Viruses</taxon>
        <taxon>Duplodnaviria</taxon>
        <taxon>Heunggongvirae</taxon>
        <taxon>Uroviricota</taxon>
        <taxon>Caudoviricetes</taxon>
    </lineage>
</organism>
<dbReference type="EMBL" id="BK032833">
    <property type="protein sequence ID" value="DAF63184.1"/>
    <property type="molecule type" value="Genomic_DNA"/>
</dbReference>
<sequence length="121" mass="14353">MKKIQLSDESKSVLHILTREEWERIPNDYKTNYIIDYTKKEIIDKTIKSAFLPGYGTTLFFKNRHFLIVDDTKPLKKYAIWRNHEVIGYCEIDKATADKANRASNAYFYFGFDKVISPEKY</sequence>
<proteinExistence type="predicted"/>
<protein>
    <submittedName>
        <fullName evidence="1">Uncharacterized protein</fullName>
    </submittedName>
</protein>
<accession>A0A8S5TJ82</accession>
<evidence type="ECO:0000313" key="1">
    <source>
        <dbReference type="EMBL" id="DAF63184.1"/>
    </source>
</evidence>
<name>A0A8S5TJ82_9CAUD</name>
<reference evidence="1" key="1">
    <citation type="journal article" date="2021" name="Proc. Natl. Acad. Sci. U.S.A.">
        <title>A Catalog of Tens of Thousands of Viruses from Human Metagenomes Reveals Hidden Associations with Chronic Diseases.</title>
        <authorList>
            <person name="Tisza M.J."/>
            <person name="Buck C.B."/>
        </authorList>
    </citation>
    <scope>NUCLEOTIDE SEQUENCE</scope>
    <source>
        <strain evidence="1">Ct7yc1</strain>
    </source>
</reference>